<protein>
    <recommendedName>
        <fullName evidence="1">Conserved hypothetical protein CHP02391 domain-containing protein</fullName>
    </recommendedName>
</protein>
<dbReference type="Proteomes" id="UP000298313">
    <property type="component" value="Unassembled WGS sequence"/>
</dbReference>
<name>A0A4R9BC84_9MICO</name>
<dbReference type="AlphaFoldDB" id="A0A4R9BC84"/>
<proteinExistence type="predicted"/>
<accession>A0A4R9BC84</accession>
<evidence type="ECO:0000259" key="1">
    <source>
        <dbReference type="Pfam" id="PF09509"/>
    </source>
</evidence>
<reference evidence="2 3" key="1">
    <citation type="submission" date="2019-03" db="EMBL/GenBank/DDBJ databases">
        <title>Genomics of glacier-inhabiting Cryobacterium strains.</title>
        <authorList>
            <person name="Liu Q."/>
            <person name="Xin Y.-H."/>
        </authorList>
    </citation>
    <scope>NUCLEOTIDE SEQUENCE [LARGE SCALE GENOMIC DNA]</scope>
    <source>
        <strain evidence="2 3">Hh4</strain>
    </source>
</reference>
<comment type="caution">
    <text evidence="2">The sequence shown here is derived from an EMBL/GenBank/DDBJ whole genome shotgun (WGS) entry which is preliminary data.</text>
</comment>
<evidence type="ECO:0000313" key="3">
    <source>
        <dbReference type="Proteomes" id="UP000298313"/>
    </source>
</evidence>
<sequence>MSEYSVDYLNRLLEAVNRFEKAFDEWMDTQVEGNHMSSRGLLPTVWAKDGVDPNLVRLRELDLAEAAGIASRAVAVTGAYIFIAGLGAIDPVANWSFMSSPKAPIAPRDVRMTAANVRGRLNAMITDADAASDSDLPTFAPAQFHPVVWTGAATQWTTHQFRVAVREAAEGLTVHWKEKLGRNNVDDTVFWQQTLSPGDPKPGAAKLVWPGDRDDKTTKSMRGGLEPLGKALNALATGLNLTVRNVTTHTRIELSEQEAMERLAAYSYLARLLDQCEVQRADADQAVVEDGSTATAGRQDR</sequence>
<keyword evidence="3" id="KW-1185">Reference proteome</keyword>
<gene>
    <name evidence="2" type="ORF">E3T48_06635</name>
</gene>
<organism evidence="2 3">
    <name type="scientific">Cryobacterium fucosi</name>
    <dbReference type="NCBI Taxonomy" id="1259157"/>
    <lineage>
        <taxon>Bacteria</taxon>
        <taxon>Bacillati</taxon>
        <taxon>Actinomycetota</taxon>
        <taxon>Actinomycetes</taxon>
        <taxon>Micrococcales</taxon>
        <taxon>Microbacteriaceae</taxon>
        <taxon>Cryobacterium</taxon>
    </lineage>
</organism>
<dbReference type="RefSeq" id="WP_134523067.1">
    <property type="nucleotide sequence ID" value="NZ_SOHH01000056.1"/>
</dbReference>
<feature type="domain" description="Conserved hypothetical protein CHP02391" evidence="1">
    <location>
        <begin position="143"/>
        <end position="273"/>
    </location>
</feature>
<dbReference type="InterPro" id="IPR012654">
    <property type="entry name" value="CHP02391"/>
</dbReference>
<dbReference type="EMBL" id="SOHH01000056">
    <property type="protein sequence ID" value="TFD79234.1"/>
    <property type="molecule type" value="Genomic_DNA"/>
</dbReference>
<evidence type="ECO:0000313" key="2">
    <source>
        <dbReference type="EMBL" id="TFD79234.1"/>
    </source>
</evidence>
<dbReference type="Pfam" id="PF09509">
    <property type="entry name" value="Hypoth_Ymh"/>
    <property type="match status" value="1"/>
</dbReference>
<dbReference type="OrthoDB" id="3189478at2"/>